<evidence type="ECO:0000313" key="12">
    <source>
        <dbReference type="Proteomes" id="UP000253426"/>
    </source>
</evidence>
<dbReference type="OrthoDB" id="151099at2"/>
<dbReference type="GO" id="GO:0140359">
    <property type="term" value="F:ABC-type transporter activity"/>
    <property type="evidence" value="ECO:0007669"/>
    <property type="project" value="InterPro"/>
</dbReference>
<protein>
    <submittedName>
        <fullName evidence="11">ABC-type multidrug transport system ATPase subunit</fullName>
    </submittedName>
</protein>
<evidence type="ECO:0000313" key="11">
    <source>
        <dbReference type="EMBL" id="RBP43660.1"/>
    </source>
</evidence>
<dbReference type="PROSITE" id="PS50893">
    <property type="entry name" value="ABC_TRANSPORTER_2"/>
    <property type="match status" value="1"/>
</dbReference>
<dbReference type="Pfam" id="PF01061">
    <property type="entry name" value="ABC2_membrane"/>
    <property type="match status" value="1"/>
</dbReference>
<feature type="domain" description="ABC transporter" evidence="10">
    <location>
        <begin position="214"/>
        <end position="447"/>
    </location>
</feature>
<dbReference type="Gene3D" id="3.40.50.300">
    <property type="entry name" value="P-loop containing nucleotide triphosphate hydrolases"/>
    <property type="match status" value="1"/>
</dbReference>
<evidence type="ECO:0000256" key="1">
    <source>
        <dbReference type="ARBA" id="ARBA00004141"/>
    </source>
</evidence>
<dbReference type="GO" id="GO:0016887">
    <property type="term" value="F:ATP hydrolysis activity"/>
    <property type="evidence" value="ECO:0007669"/>
    <property type="project" value="InterPro"/>
</dbReference>
<evidence type="ECO:0000256" key="4">
    <source>
        <dbReference type="ARBA" id="ARBA00022741"/>
    </source>
</evidence>
<dbReference type="GO" id="GO:0005524">
    <property type="term" value="F:ATP binding"/>
    <property type="evidence" value="ECO:0007669"/>
    <property type="project" value="UniProtKB-KW"/>
</dbReference>
<proteinExistence type="predicted"/>
<feature type="transmembrane region" description="Helical" evidence="8">
    <location>
        <begin position="517"/>
        <end position="537"/>
    </location>
</feature>
<dbReference type="InterPro" id="IPR017871">
    <property type="entry name" value="ABC_transporter-like_CS"/>
</dbReference>
<evidence type="ECO:0000259" key="9">
    <source>
        <dbReference type="PROSITE" id="PS50006"/>
    </source>
</evidence>
<dbReference type="InterPro" id="IPR008984">
    <property type="entry name" value="SMAD_FHA_dom_sf"/>
</dbReference>
<feature type="transmembrane region" description="Helical" evidence="8">
    <location>
        <begin position="589"/>
        <end position="614"/>
    </location>
</feature>
<evidence type="ECO:0000256" key="2">
    <source>
        <dbReference type="ARBA" id="ARBA00022448"/>
    </source>
</evidence>
<comment type="caution">
    <text evidence="11">The sequence shown here is derived from an EMBL/GenBank/DDBJ whole genome shotgun (WGS) entry which is preliminary data.</text>
</comment>
<dbReference type="RefSeq" id="WP_113959146.1">
    <property type="nucleotide sequence ID" value="NZ_QNRR01000005.1"/>
</dbReference>
<evidence type="ECO:0000259" key="10">
    <source>
        <dbReference type="PROSITE" id="PS50893"/>
    </source>
</evidence>
<dbReference type="PANTHER" id="PTHR48041">
    <property type="entry name" value="ABC TRANSPORTER G FAMILY MEMBER 28"/>
    <property type="match status" value="1"/>
</dbReference>
<dbReference type="PANTHER" id="PTHR48041:SF139">
    <property type="entry name" value="PROTEIN SCARLET"/>
    <property type="match status" value="1"/>
</dbReference>
<dbReference type="Proteomes" id="UP000253426">
    <property type="component" value="Unassembled WGS sequence"/>
</dbReference>
<dbReference type="InterPro" id="IPR003593">
    <property type="entry name" value="AAA+_ATPase"/>
</dbReference>
<keyword evidence="4" id="KW-0547">Nucleotide-binding</keyword>
<dbReference type="Gene3D" id="2.60.200.20">
    <property type="match status" value="2"/>
</dbReference>
<keyword evidence="5" id="KW-0067">ATP-binding</keyword>
<dbReference type="SUPFAM" id="SSF49879">
    <property type="entry name" value="SMAD/FHA domain"/>
    <property type="match status" value="2"/>
</dbReference>
<organism evidence="11 12">
    <name type="scientific">Roseimicrobium gellanilyticum</name>
    <dbReference type="NCBI Taxonomy" id="748857"/>
    <lineage>
        <taxon>Bacteria</taxon>
        <taxon>Pseudomonadati</taxon>
        <taxon>Verrucomicrobiota</taxon>
        <taxon>Verrucomicrobiia</taxon>
        <taxon>Verrucomicrobiales</taxon>
        <taxon>Verrucomicrobiaceae</taxon>
        <taxon>Roseimicrobium</taxon>
    </lineage>
</organism>
<dbReference type="SMART" id="SM00382">
    <property type="entry name" value="AAA"/>
    <property type="match status" value="1"/>
</dbReference>
<keyword evidence="3 8" id="KW-0812">Transmembrane</keyword>
<keyword evidence="6 8" id="KW-1133">Transmembrane helix</keyword>
<dbReference type="InterPro" id="IPR000253">
    <property type="entry name" value="FHA_dom"/>
</dbReference>
<name>A0A366HL51_9BACT</name>
<dbReference type="PROSITE" id="PS50006">
    <property type="entry name" value="FHA_DOMAIN"/>
    <property type="match status" value="1"/>
</dbReference>
<comment type="subcellular location">
    <subcellularLocation>
        <location evidence="1">Membrane</location>
        <topology evidence="1">Multi-pass membrane protein</topology>
    </subcellularLocation>
</comment>
<sequence>MNGHITLAFQGDLRAFALDKTSTSIGNSPSADLQLAAKGIESLHATLAWEPRASSWLLSAGSPSAQKTLRLNGQLLSSVASLEDGDIIEMPDVLIRFGLTPMTPRFRGVETNEVVLRGLNKLTLGRATGEQTADPKVELDSEDARVSRQHLELDQTEPGVVFVTDKSQTGTLLNGQRFDRRQLIVGDRLKLGSYTFEFTGTSLRRVSAFGGAKVEARNLTFTLQNGRNILNQISLDISPCSFVGILGGSGQGKSTLMNALCGVNPATSGESYINGVKLGDSRQMAAAGIGYVPQDDIVHLELTVTEAITYSARLKLPSGTPRKAIRDLVEETIERLGLAEHKEKSISMLSGGQRKRVSIATELLAKPSVLFLDEPSSGLDPKTEFDLMSLLRRLAGTDCTVICTTHVLGRAYLFDQLLFVHGGHIIFNGTPDEAVDYFKVENGLEEIYLKVGGDETRTGANWRDEFEASRPAAKPLAYLPPAQEDTTQQVKPKRGPGWLPTLIIQLQRQWSILRADLLNLLFLLAQPILIGLLVGWVADDAVLRTFLCVVATLWFGCSNGAQQIVREISIFRRERVCGLGLNAYLQSKYVFFAIVTTLQALLLYLVTLTTAHIINPSDFNSTKYMEVMTTRLTPAPTAAPGVAAATTSVQAQVDEFDIVTEDTKGKEEAAPAATAAPAAEVPKPKGPGFLMTSLLRVANFFECGQNIMDTTDPGEGQPPSPDTKSKTLGIIFLVLLLKFSALFAAALVGVTIGLAISGLVRTSTQAVMWVPLVLIPQILFGGFVVTRPEMTPSVRFASEFVPSYCAQRMMDVAGIYGQITPRMTNRTKYPVFLTPTGEQEEVTWTELGESTTEKYDKVSDWNVSWQNLIVFPNRVGQHHNAFRIQRGVKKYDESTEQRNDVRYKMGTLYGFTAPAMTSATILGIWILACYGITIWGLIGKQKGK</sequence>
<dbReference type="GO" id="GO:0016020">
    <property type="term" value="C:membrane"/>
    <property type="evidence" value="ECO:0007669"/>
    <property type="project" value="UniProtKB-SubCell"/>
</dbReference>
<dbReference type="Pfam" id="PF00005">
    <property type="entry name" value="ABC_tran"/>
    <property type="match status" value="1"/>
</dbReference>
<reference evidence="11 12" key="1">
    <citation type="submission" date="2018-06" db="EMBL/GenBank/DDBJ databases">
        <title>Genomic Encyclopedia of Type Strains, Phase IV (KMG-IV): sequencing the most valuable type-strain genomes for metagenomic binning, comparative biology and taxonomic classification.</title>
        <authorList>
            <person name="Goeker M."/>
        </authorList>
    </citation>
    <scope>NUCLEOTIDE SEQUENCE [LARGE SCALE GENOMIC DNA]</scope>
    <source>
        <strain evidence="11 12">DSM 25532</strain>
    </source>
</reference>
<evidence type="ECO:0000256" key="5">
    <source>
        <dbReference type="ARBA" id="ARBA00022840"/>
    </source>
</evidence>
<gene>
    <name evidence="11" type="ORF">DES53_10558</name>
</gene>
<dbReference type="SUPFAM" id="SSF52540">
    <property type="entry name" value="P-loop containing nucleoside triphosphate hydrolases"/>
    <property type="match status" value="1"/>
</dbReference>
<dbReference type="InterPro" id="IPR050352">
    <property type="entry name" value="ABCG_transporters"/>
</dbReference>
<evidence type="ECO:0000256" key="8">
    <source>
        <dbReference type="SAM" id="Phobius"/>
    </source>
</evidence>
<dbReference type="PROSITE" id="PS00211">
    <property type="entry name" value="ABC_TRANSPORTER_1"/>
    <property type="match status" value="1"/>
</dbReference>
<feature type="transmembrane region" description="Helical" evidence="8">
    <location>
        <begin position="908"/>
        <end position="938"/>
    </location>
</feature>
<dbReference type="CDD" id="cd00060">
    <property type="entry name" value="FHA"/>
    <property type="match status" value="2"/>
</dbReference>
<dbReference type="SMART" id="SM00240">
    <property type="entry name" value="FHA"/>
    <property type="match status" value="1"/>
</dbReference>
<feature type="domain" description="FHA" evidence="9">
    <location>
        <begin position="122"/>
        <end position="178"/>
    </location>
</feature>
<accession>A0A366HL51</accession>
<evidence type="ECO:0000256" key="6">
    <source>
        <dbReference type="ARBA" id="ARBA00022989"/>
    </source>
</evidence>
<dbReference type="AlphaFoldDB" id="A0A366HL51"/>
<keyword evidence="7 8" id="KW-0472">Membrane</keyword>
<keyword evidence="2" id="KW-0813">Transport</keyword>
<dbReference type="InterPro" id="IPR013525">
    <property type="entry name" value="ABC2_TM"/>
</dbReference>
<feature type="transmembrane region" description="Helical" evidence="8">
    <location>
        <begin position="766"/>
        <end position="785"/>
    </location>
</feature>
<dbReference type="InterPro" id="IPR027417">
    <property type="entry name" value="P-loop_NTPase"/>
</dbReference>
<evidence type="ECO:0000256" key="7">
    <source>
        <dbReference type="ARBA" id="ARBA00023136"/>
    </source>
</evidence>
<evidence type="ECO:0000256" key="3">
    <source>
        <dbReference type="ARBA" id="ARBA00022692"/>
    </source>
</evidence>
<dbReference type="InterPro" id="IPR003439">
    <property type="entry name" value="ABC_transporter-like_ATP-bd"/>
</dbReference>
<keyword evidence="12" id="KW-1185">Reference proteome</keyword>
<dbReference type="Pfam" id="PF00498">
    <property type="entry name" value="FHA"/>
    <property type="match status" value="2"/>
</dbReference>
<feature type="transmembrane region" description="Helical" evidence="8">
    <location>
        <begin position="730"/>
        <end position="760"/>
    </location>
</feature>
<dbReference type="EMBL" id="QNRR01000005">
    <property type="protein sequence ID" value="RBP43660.1"/>
    <property type="molecule type" value="Genomic_DNA"/>
</dbReference>